<dbReference type="InterPro" id="IPR011990">
    <property type="entry name" value="TPR-like_helical_dom_sf"/>
</dbReference>
<dbReference type="AlphaFoldDB" id="B0TPC0"/>
<dbReference type="SUPFAM" id="SSF48452">
    <property type="entry name" value="TPR-like"/>
    <property type="match status" value="1"/>
</dbReference>
<dbReference type="OrthoDB" id="6255772at2"/>
<dbReference type="EMBL" id="CP000931">
    <property type="protein sequence ID" value="ABZ77567.1"/>
    <property type="molecule type" value="Genomic_DNA"/>
</dbReference>
<accession>B0TPC0</accession>
<gene>
    <name evidence="1" type="ordered locus">Shal_3018</name>
</gene>
<dbReference type="KEGG" id="shl:Shal_3018"/>
<protein>
    <submittedName>
        <fullName evidence="1">Uncharacterized protein</fullName>
    </submittedName>
</protein>
<dbReference type="Gene3D" id="1.25.40.10">
    <property type="entry name" value="Tetratricopeptide repeat domain"/>
    <property type="match status" value="2"/>
</dbReference>
<reference evidence="1" key="1">
    <citation type="submission" date="2008-01" db="EMBL/GenBank/DDBJ databases">
        <title>Complete sequence of Shewanella halifaxensis HAW-EB4.</title>
        <authorList>
            <consortium name="US DOE Joint Genome Institute"/>
            <person name="Copeland A."/>
            <person name="Lucas S."/>
            <person name="Lapidus A."/>
            <person name="Glavina del Rio T."/>
            <person name="Dalin E."/>
            <person name="Tice H."/>
            <person name="Bruce D."/>
            <person name="Goodwin L."/>
            <person name="Pitluck S."/>
            <person name="Sims D."/>
            <person name="Brettin T."/>
            <person name="Detter J.C."/>
            <person name="Han C."/>
            <person name="Kuske C.R."/>
            <person name="Schmutz J."/>
            <person name="Larimer F."/>
            <person name="Land M."/>
            <person name="Hauser L."/>
            <person name="Kyrpides N."/>
            <person name="Kim E."/>
            <person name="Zhao J.-S."/>
            <person name="Richardson P."/>
        </authorList>
    </citation>
    <scope>NUCLEOTIDE SEQUENCE [LARGE SCALE GENOMIC DNA]</scope>
    <source>
        <strain evidence="1">HAW-EB4</strain>
    </source>
</reference>
<name>B0TPC0_SHEHH</name>
<organism evidence="1 2">
    <name type="scientific">Shewanella halifaxensis (strain HAW-EB4)</name>
    <dbReference type="NCBI Taxonomy" id="458817"/>
    <lineage>
        <taxon>Bacteria</taxon>
        <taxon>Pseudomonadati</taxon>
        <taxon>Pseudomonadota</taxon>
        <taxon>Gammaproteobacteria</taxon>
        <taxon>Alteromonadales</taxon>
        <taxon>Shewanellaceae</taxon>
        <taxon>Shewanella</taxon>
    </lineage>
</organism>
<dbReference type="eggNOG" id="ENOG5032EWZ">
    <property type="taxonomic scope" value="Bacteria"/>
</dbReference>
<proteinExistence type="predicted"/>
<evidence type="ECO:0000313" key="2">
    <source>
        <dbReference type="Proteomes" id="UP000001317"/>
    </source>
</evidence>
<dbReference type="Proteomes" id="UP000001317">
    <property type="component" value="Chromosome"/>
</dbReference>
<dbReference type="HOGENOM" id="CLU_683141_0_0_6"/>
<evidence type="ECO:0000313" key="1">
    <source>
        <dbReference type="EMBL" id="ABZ77567.1"/>
    </source>
</evidence>
<dbReference type="RefSeq" id="WP_012278093.1">
    <property type="nucleotide sequence ID" value="NC_010334.1"/>
</dbReference>
<keyword evidence="2" id="KW-1185">Reference proteome</keyword>
<sequence length="396" mass="44344">MLAFMQKINSKQRLLLILVTLTCAILVVALLVFNKFQAQPVPTGSIIVLPIKAPPVVGANDWQEYAQMEQVIANLGTSAQYPVLQTEDVIAMLSQASSFIQDQQAIDLERLFIVSGASLIVETTVSVNENSYQLDYRLLSTQQIKSGTIVDRSLSEANTRLAMRIQNFVDFTPSPIKGGADAWFTQPLLLEALKQIQYSQLADAKISLNELLSQTPNNLVAIRLLAELYSADEELLAAEEWLNVGIELGLESENQRQLARLRLALAQLLLKKGLPELAITQLSQARTLAANSQDWLYLGYISNWSGHIYQQLNRYQNANAQYQYSLDYHQKAGYPAGQVIALNNLAELEVVQHNYSLAYKAINQSVAIVTQRDLTQLREPTFKLLAKIENKLQRIR</sequence>